<comment type="caution">
    <text evidence="1">The sequence shown here is derived from an EMBL/GenBank/DDBJ whole genome shotgun (WGS) entry which is preliminary data.</text>
</comment>
<evidence type="ECO:0000313" key="2">
    <source>
        <dbReference type="Proteomes" id="UP001189616"/>
    </source>
</evidence>
<protein>
    <submittedName>
        <fullName evidence="1">Uncharacterized protein</fullName>
    </submittedName>
</protein>
<keyword evidence="2" id="KW-1185">Reference proteome</keyword>
<dbReference type="Proteomes" id="UP001189616">
    <property type="component" value="Unassembled WGS sequence"/>
</dbReference>
<sequence length="112" mass="12389">MTTSPPAFDDTWLALRAGHDALHWLAAGTTLIALEGSLRIEPVARSVHLPQALGAGYAYVVETSGWWRLLAHDRTGATLRIVGVSHGTPRLPVRAVWDRIRNWMQPRETSRG</sequence>
<gene>
    <name evidence="1" type="ORF">LMG7141_03065</name>
</gene>
<proteinExistence type="predicted"/>
<organism evidence="1 2">
    <name type="scientific">Ralstonia condita</name>
    <dbReference type="NCBI Taxonomy" id="3058600"/>
    <lineage>
        <taxon>Bacteria</taxon>
        <taxon>Pseudomonadati</taxon>
        <taxon>Pseudomonadota</taxon>
        <taxon>Betaproteobacteria</taxon>
        <taxon>Burkholderiales</taxon>
        <taxon>Burkholderiaceae</taxon>
        <taxon>Ralstonia</taxon>
    </lineage>
</organism>
<accession>A0ABM9JIR9</accession>
<reference evidence="1 2" key="1">
    <citation type="submission" date="2023-07" db="EMBL/GenBank/DDBJ databases">
        <authorList>
            <person name="Peeters C."/>
        </authorList>
    </citation>
    <scope>NUCLEOTIDE SEQUENCE [LARGE SCALE GENOMIC DNA]</scope>
    <source>
        <strain evidence="1 2">LMG 7141</strain>
    </source>
</reference>
<name>A0ABM9JIR9_9RALS</name>
<dbReference type="EMBL" id="CATYWO010000004">
    <property type="protein sequence ID" value="CAJ0795256.1"/>
    <property type="molecule type" value="Genomic_DNA"/>
</dbReference>
<evidence type="ECO:0000313" key="1">
    <source>
        <dbReference type="EMBL" id="CAJ0795256.1"/>
    </source>
</evidence>
<dbReference type="RefSeq" id="WP_316658511.1">
    <property type="nucleotide sequence ID" value="NZ_CATYWO010000004.1"/>
</dbReference>